<dbReference type="KEGG" id="pta:HPL003_26420"/>
<comment type="cofactor">
    <cofactor evidence="1 6 7">
        <name>pyridoxal 5'-phosphate</name>
        <dbReference type="ChEBI" id="CHEBI:597326"/>
    </cofactor>
</comment>
<feature type="modified residue" description="N6-(pyridoxal phosphate)lysine" evidence="6">
    <location>
        <position position="299"/>
    </location>
</feature>
<dbReference type="Pfam" id="PF00282">
    <property type="entry name" value="Pyridoxal_deC"/>
    <property type="match status" value="1"/>
</dbReference>
<evidence type="ECO:0000256" key="7">
    <source>
        <dbReference type="RuleBase" id="RU000382"/>
    </source>
</evidence>
<dbReference type="InterPro" id="IPR015424">
    <property type="entry name" value="PyrdxlP-dep_Trfase"/>
</dbReference>
<name>G7VR99_PAETH</name>
<evidence type="ECO:0000313" key="8">
    <source>
        <dbReference type="EMBL" id="AET61998.1"/>
    </source>
</evidence>
<dbReference type="PANTHER" id="PTHR11999">
    <property type="entry name" value="GROUP II PYRIDOXAL-5-PHOSPHATE DECARBOXYLASE"/>
    <property type="match status" value="1"/>
</dbReference>
<accession>G7VR99</accession>
<evidence type="ECO:0000256" key="3">
    <source>
        <dbReference type="ARBA" id="ARBA00022793"/>
    </source>
</evidence>
<dbReference type="GO" id="GO:0030170">
    <property type="term" value="F:pyridoxal phosphate binding"/>
    <property type="evidence" value="ECO:0007669"/>
    <property type="project" value="InterPro"/>
</dbReference>
<dbReference type="STRING" id="985665.HPL003_26420"/>
<reference evidence="8 9" key="3">
    <citation type="journal article" date="2012" name="J. Bacteriol.">
        <title>Genome Sequence of Paenibacillus terrae HPL-003, a Xylanase-Producing Bacterium Isolated from Soil Found in Forest Residue.</title>
        <authorList>
            <person name="Shin S.H."/>
            <person name="Kim S."/>
            <person name="Kim J.Y."/>
            <person name="Song H.Y."/>
            <person name="Cho S.J."/>
            <person name="Kim D.R."/>
            <person name="Lee K.I."/>
            <person name="Lim H.K."/>
            <person name="Park N.J."/>
            <person name="Hwang I.T."/>
            <person name="Yang K.S."/>
        </authorList>
    </citation>
    <scope>NUCLEOTIDE SEQUENCE [LARGE SCALE GENOMIC DNA]</scope>
    <source>
        <strain evidence="8 9">HPL-003</strain>
    </source>
</reference>
<keyword evidence="3" id="KW-0210">Decarboxylase</keyword>
<evidence type="ECO:0000256" key="6">
    <source>
        <dbReference type="PIRSR" id="PIRSR602129-50"/>
    </source>
</evidence>
<dbReference type="InterPro" id="IPR002129">
    <property type="entry name" value="PyrdxlP-dep_de-COase"/>
</dbReference>
<keyword evidence="4 6" id="KW-0663">Pyridoxal phosphate</keyword>
<dbReference type="GO" id="GO:0019752">
    <property type="term" value="P:carboxylic acid metabolic process"/>
    <property type="evidence" value="ECO:0007669"/>
    <property type="project" value="InterPro"/>
</dbReference>
<dbReference type="SUPFAM" id="SSF53383">
    <property type="entry name" value="PLP-dependent transferases"/>
    <property type="match status" value="1"/>
</dbReference>
<dbReference type="InterPro" id="IPR010977">
    <property type="entry name" value="Aromatic_deC"/>
</dbReference>
<evidence type="ECO:0000256" key="4">
    <source>
        <dbReference type="ARBA" id="ARBA00022898"/>
    </source>
</evidence>
<evidence type="ECO:0000256" key="1">
    <source>
        <dbReference type="ARBA" id="ARBA00001933"/>
    </source>
</evidence>
<protein>
    <submittedName>
        <fullName evidence="8">Pyridoxal-dependent decarboxylase</fullName>
    </submittedName>
</protein>
<dbReference type="Gene3D" id="3.40.640.10">
    <property type="entry name" value="Type I PLP-dependent aspartate aminotransferase-like (Major domain)"/>
    <property type="match status" value="1"/>
</dbReference>
<dbReference type="RefSeq" id="WP_014282678.1">
    <property type="nucleotide sequence ID" value="NC_016641.1"/>
</dbReference>
<dbReference type="EMBL" id="CP003107">
    <property type="protein sequence ID" value="AET61998.1"/>
    <property type="molecule type" value="Genomic_DNA"/>
</dbReference>
<reference evidence="9" key="1">
    <citation type="submission" date="2011-11" db="EMBL/GenBank/DDBJ databases">
        <title>Complete sequence of Paenibacillus terrae HPL-003.</title>
        <authorList>
            <person name="Shin S.H."/>
            <person name="Kim S."/>
            <person name="Kim J.Y."/>
        </authorList>
    </citation>
    <scope>NUCLEOTIDE SEQUENCE [LARGE SCALE GENOMIC DNA]</scope>
    <source>
        <strain evidence="9">HPL-003</strain>
    </source>
</reference>
<dbReference type="PANTHER" id="PTHR11999:SF70">
    <property type="entry name" value="MIP05841P"/>
    <property type="match status" value="1"/>
</dbReference>
<dbReference type="GO" id="GO:0004058">
    <property type="term" value="F:aromatic-L-amino-acid decarboxylase activity"/>
    <property type="evidence" value="ECO:0007669"/>
    <property type="project" value="UniProtKB-ARBA"/>
</dbReference>
<gene>
    <name evidence="8" type="ordered locus">HPL003_26420</name>
</gene>
<sequence>MGHINLQNEMMEQLKTKELMEQAKTYAYDYIENLPYMDVSPSCEALENLLKFEEKMPEESASPSEILFMLHKYGSKATVAKSGAKYFGFVNGGVIPVALATKWLTDIWDQNSGLYIMSPIASKLEEVCEKWLVDLFGLQKGTAAGFVSGSSVATICAVTAARNKLLFNQGYDVHSKGLFGAPKIRVVVGEDAHSSVWKALSMLGIGRDMVEVVPTDDQGRMIIGKLPPLDSKTLVIAQAGNVTGGAFDSIEEICTLANQASAWVHVDGAFGLWAAVSGKRKYLTKGLEKADSWSVDAHKTLNAPFDCGVVLCKDRDSLVSAMQASGSYLQYSDHRDGMLYVPELSKRARSVELWAVIKYLGKVGIEKLVDDLCDNAEYFAEKLTEQGFHVENNVVFNQIVVKCENSEITSATLKNIQASRKCWCSGALWQNEPAIRISICSWQTTQKDIDDCVNIFVACRRLATPVIM</sequence>
<dbReference type="Gene3D" id="3.90.1150.10">
    <property type="entry name" value="Aspartate Aminotransferase, domain 1"/>
    <property type="match status" value="1"/>
</dbReference>
<dbReference type="Proteomes" id="UP000005876">
    <property type="component" value="Chromosome"/>
</dbReference>
<reference key="2">
    <citation type="submission" date="2011-11" db="EMBL/GenBank/DDBJ databases">
        <authorList>
            <person name="Shin S.H."/>
            <person name="Kim S."/>
            <person name="Kim J.Y."/>
        </authorList>
    </citation>
    <scope>NUCLEOTIDE SEQUENCE</scope>
    <source>
        <strain>HPL-003</strain>
    </source>
</reference>
<evidence type="ECO:0000313" key="9">
    <source>
        <dbReference type="Proteomes" id="UP000005876"/>
    </source>
</evidence>
<dbReference type="eggNOG" id="COG0076">
    <property type="taxonomic scope" value="Bacteria"/>
</dbReference>
<dbReference type="AlphaFoldDB" id="G7VR99"/>
<dbReference type="InterPro" id="IPR015422">
    <property type="entry name" value="PyrdxlP-dep_Trfase_small"/>
</dbReference>
<proteinExistence type="inferred from homology"/>
<evidence type="ECO:0000256" key="5">
    <source>
        <dbReference type="ARBA" id="ARBA00023239"/>
    </source>
</evidence>
<evidence type="ECO:0000256" key="2">
    <source>
        <dbReference type="ARBA" id="ARBA00009533"/>
    </source>
</evidence>
<dbReference type="HOGENOM" id="CLU_011856_0_4_9"/>
<comment type="similarity">
    <text evidence="2 7">Belongs to the group II decarboxylase family.</text>
</comment>
<dbReference type="InterPro" id="IPR015421">
    <property type="entry name" value="PyrdxlP-dep_Trfase_major"/>
</dbReference>
<organism evidence="8 9">
    <name type="scientific">Paenibacillus terrae (strain HPL-003)</name>
    <dbReference type="NCBI Taxonomy" id="985665"/>
    <lineage>
        <taxon>Bacteria</taxon>
        <taxon>Bacillati</taxon>
        <taxon>Bacillota</taxon>
        <taxon>Bacilli</taxon>
        <taxon>Bacillales</taxon>
        <taxon>Paenibacillaceae</taxon>
        <taxon>Paenibacillus</taxon>
    </lineage>
</organism>
<keyword evidence="5 7" id="KW-0456">Lyase</keyword>